<gene>
    <name evidence="1" type="ORF">GIB67_041524</name>
</gene>
<dbReference type="AlphaFoldDB" id="A0A7J7MQA0"/>
<name>A0A7J7MQA0_9MAGN</name>
<keyword evidence="2" id="KW-1185">Reference proteome</keyword>
<dbReference type="Proteomes" id="UP000541444">
    <property type="component" value="Unassembled WGS sequence"/>
</dbReference>
<sequence>MNDVNNHWNTLENAGKKFDICGVAPSEILGIDETTNTVTRFRNRSFEIGESSRGPIHKVNKPPQEPFMDEHFFNDLNMDSEFEFNIDVLIHETRHYLENMDIESPLCHTLHWLKEKLINSSRYRPLFGTCCKQGKIRLPILQPLPSAIQVLYDDDSSHAKSFQSHIREYNADNAFTCLRVKIDD</sequence>
<comment type="caution">
    <text evidence="1">The sequence shown here is derived from an EMBL/GenBank/DDBJ whole genome shotgun (WGS) entry which is preliminary data.</text>
</comment>
<organism evidence="1 2">
    <name type="scientific">Kingdonia uniflora</name>
    <dbReference type="NCBI Taxonomy" id="39325"/>
    <lineage>
        <taxon>Eukaryota</taxon>
        <taxon>Viridiplantae</taxon>
        <taxon>Streptophyta</taxon>
        <taxon>Embryophyta</taxon>
        <taxon>Tracheophyta</taxon>
        <taxon>Spermatophyta</taxon>
        <taxon>Magnoliopsida</taxon>
        <taxon>Ranunculales</taxon>
        <taxon>Circaeasteraceae</taxon>
        <taxon>Kingdonia</taxon>
    </lineage>
</organism>
<evidence type="ECO:0000313" key="1">
    <source>
        <dbReference type="EMBL" id="KAF6157063.1"/>
    </source>
</evidence>
<proteinExistence type="predicted"/>
<dbReference type="EMBL" id="JACGCM010001281">
    <property type="protein sequence ID" value="KAF6157063.1"/>
    <property type="molecule type" value="Genomic_DNA"/>
</dbReference>
<accession>A0A7J7MQA0</accession>
<reference evidence="1 2" key="1">
    <citation type="journal article" date="2020" name="IScience">
        <title>Genome Sequencing of the Endangered Kingdonia uniflora (Circaeasteraceae, Ranunculales) Reveals Potential Mechanisms of Evolutionary Specialization.</title>
        <authorList>
            <person name="Sun Y."/>
            <person name="Deng T."/>
            <person name="Zhang A."/>
            <person name="Moore M.J."/>
            <person name="Landis J.B."/>
            <person name="Lin N."/>
            <person name="Zhang H."/>
            <person name="Zhang X."/>
            <person name="Huang J."/>
            <person name="Zhang X."/>
            <person name="Sun H."/>
            <person name="Wang H."/>
        </authorList>
    </citation>
    <scope>NUCLEOTIDE SEQUENCE [LARGE SCALE GENOMIC DNA]</scope>
    <source>
        <strain evidence="1">TB1705</strain>
        <tissue evidence="1">Leaf</tissue>
    </source>
</reference>
<evidence type="ECO:0000313" key="2">
    <source>
        <dbReference type="Proteomes" id="UP000541444"/>
    </source>
</evidence>
<dbReference type="OrthoDB" id="1937254at2759"/>
<protein>
    <submittedName>
        <fullName evidence="1">Uncharacterized protein</fullName>
    </submittedName>
</protein>